<evidence type="ECO:0000256" key="5">
    <source>
        <dbReference type="ARBA" id="ARBA00022833"/>
    </source>
</evidence>
<dbReference type="SUPFAM" id="SSF55486">
    <property type="entry name" value="Metalloproteases ('zincins'), catalytic domain"/>
    <property type="match status" value="1"/>
</dbReference>
<evidence type="ECO:0008006" key="9">
    <source>
        <dbReference type="Google" id="ProtNLM"/>
    </source>
</evidence>
<comment type="cofactor">
    <cofactor evidence="1">
        <name>Zn(2+)</name>
        <dbReference type="ChEBI" id="CHEBI:29105"/>
    </cofactor>
</comment>
<keyword evidence="3" id="KW-0479">Metal-binding</keyword>
<dbReference type="AlphaFoldDB" id="A0A816ABH3"/>
<sequence>MACKQSGFQPPTLELRVEALGDTDNLDEDIRLALTVAIEDSFPVIPKPSGCDWLSVQHEDGQTVQQFQRTPKTRPTTRCHVISIQPIGDYSSPRSPDLDIVCEFSRLFFPGCTTELLPPVEFDKKIKKRTDPFSNQPQYLVAGIIAHLKKLQRKRHNRQELFSIGVTMSDIYPRPDWNFVYGSASIDDGIGIYSFARLDPLFPYSSANSTHRPCTESERVLILKRAVSTYVHEVMHLFGLEHCIYYSCLMNGCNCEREMDRQLLYLCPICSKKMYLCFGKERFRIREMYQGLLELCRKVGFQEEVHWYENRLRLLNFNT</sequence>
<dbReference type="Pfam" id="PF07998">
    <property type="entry name" value="Peptidase_M54"/>
    <property type="match status" value="1"/>
</dbReference>
<accession>A0A816ABH3</accession>
<dbReference type="Proteomes" id="UP000663828">
    <property type="component" value="Unassembled WGS sequence"/>
</dbReference>
<dbReference type="InterPro" id="IPR012962">
    <property type="entry name" value="Pept_M54_archaemetzincn"/>
</dbReference>
<evidence type="ECO:0000313" key="8">
    <source>
        <dbReference type="Proteomes" id="UP000663828"/>
    </source>
</evidence>
<evidence type="ECO:0000256" key="4">
    <source>
        <dbReference type="ARBA" id="ARBA00022801"/>
    </source>
</evidence>
<keyword evidence="2" id="KW-0645">Protease</keyword>
<keyword evidence="4" id="KW-0378">Hydrolase</keyword>
<proteinExistence type="predicted"/>
<dbReference type="GO" id="GO:0008237">
    <property type="term" value="F:metallopeptidase activity"/>
    <property type="evidence" value="ECO:0007669"/>
    <property type="project" value="UniProtKB-KW"/>
</dbReference>
<dbReference type="GO" id="GO:0006508">
    <property type="term" value="P:proteolysis"/>
    <property type="evidence" value="ECO:0007669"/>
    <property type="project" value="UniProtKB-KW"/>
</dbReference>
<dbReference type="GO" id="GO:0046872">
    <property type="term" value="F:metal ion binding"/>
    <property type="evidence" value="ECO:0007669"/>
    <property type="project" value="UniProtKB-KW"/>
</dbReference>
<reference evidence="7" key="1">
    <citation type="submission" date="2021-02" db="EMBL/GenBank/DDBJ databases">
        <authorList>
            <person name="Nowell W R."/>
        </authorList>
    </citation>
    <scope>NUCLEOTIDE SEQUENCE</scope>
</reference>
<keyword evidence="6" id="KW-0482">Metalloprotease</keyword>
<dbReference type="EMBL" id="CAJNOR010006370">
    <property type="protein sequence ID" value="CAF1593456.1"/>
    <property type="molecule type" value="Genomic_DNA"/>
</dbReference>
<evidence type="ECO:0000256" key="3">
    <source>
        <dbReference type="ARBA" id="ARBA00022723"/>
    </source>
</evidence>
<evidence type="ECO:0000256" key="1">
    <source>
        <dbReference type="ARBA" id="ARBA00001947"/>
    </source>
</evidence>
<dbReference type="InterPro" id="IPR024079">
    <property type="entry name" value="MetalloPept_cat_dom_sf"/>
</dbReference>
<protein>
    <recommendedName>
        <fullName evidence="9">Archaemetzincin-2</fullName>
    </recommendedName>
</protein>
<keyword evidence="8" id="KW-1185">Reference proteome</keyword>
<dbReference type="CDD" id="cd11375">
    <property type="entry name" value="Peptidase_M54"/>
    <property type="match status" value="1"/>
</dbReference>
<evidence type="ECO:0000256" key="6">
    <source>
        <dbReference type="ARBA" id="ARBA00023049"/>
    </source>
</evidence>
<evidence type="ECO:0000256" key="2">
    <source>
        <dbReference type="ARBA" id="ARBA00022670"/>
    </source>
</evidence>
<name>A0A816ABH3_ADIRI</name>
<dbReference type="Gene3D" id="3.40.390.10">
    <property type="entry name" value="Collagenase (Catalytic Domain)"/>
    <property type="match status" value="1"/>
</dbReference>
<comment type="caution">
    <text evidence="7">The sequence shown here is derived from an EMBL/GenBank/DDBJ whole genome shotgun (WGS) entry which is preliminary data.</text>
</comment>
<gene>
    <name evidence="7" type="ORF">XAT740_LOCUS46829</name>
</gene>
<keyword evidence="5" id="KW-0862">Zinc</keyword>
<evidence type="ECO:0000313" key="7">
    <source>
        <dbReference type="EMBL" id="CAF1593456.1"/>
    </source>
</evidence>
<organism evidence="7 8">
    <name type="scientific">Adineta ricciae</name>
    <name type="common">Rotifer</name>
    <dbReference type="NCBI Taxonomy" id="249248"/>
    <lineage>
        <taxon>Eukaryota</taxon>
        <taxon>Metazoa</taxon>
        <taxon>Spiralia</taxon>
        <taxon>Gnathifera</taxon>
        <taxon>Rotifera</taxon>
        <taxon>Eurotatoria</taxon>
        <taxon>Bdelloidea</taxon>
        <taxon>Adinetida</taxon>
        <taxon>Adinetidae</taxon>
        <taxon>Adineta</taxon>
    </lineage>
</organism>
<dbReference type="PANTHER" id="PTHR15910">
    <property type="entry name" value="ARCHAEMETZINCIN"/>
    <property type="match status" value="1"/>
</dbReference>
<dbReference type="PANTHER" id="PTHR15910:SF1">
    <property type="entry name" value="ARCHAEMETZINCIN-2"/>
    <property type="match status" value="1"/>
</dbReference>